<keyword evidence="10" id="KW-1185">Reference proteome</keyword>
<evidence type="ECO:0000256" key="1">
    <source>
        <dbReference type="ARBA" id="ARBA00004651"/>
    </source>
</evidence>
<comment type="subcellular location">
    <subcellularLocation>
        <location evidence="1">Cell membrane</location>
        <topology evidence="1">Multi-pass membrane protein</topology>
    </subcellularLocation>
</comment>
<proteinExistence type="predicted"/>
<dbReference type="GO" id="GO:0004994">
    <property type="term" value="F:somatostatin receptor activity"/>
    <property type="evidence" value="ECO:0007669"/>
    <property type="project" value="TreeGrafter"/>
</dbReference>
<reference evidence="9 10" key="1">
    <citation type="submission" date="2018-03" db="EMBL/GenBank/DDBJ databases">
        <title>Draft genome sequence of Rohu Carp (Labeo rohita).</title>
        <authorList>
            <person name="Das P."/>
            <person name="Kushwaha B."/>
            <person name="Joshi C.G."/>
            <person name="Kumar D."/>
            <person name="Nagpure N.S."/>
            <person name="Sahoo L."/>
            <person name="Das S.P."/>
            <person name="Bit A."/>
            <person name="Patnaik S."/>
            <person name="Meher P.K."/>
            <person name="Jayasankar P."/>
            <person name="Koringa P.G."/>
            <person name="Patel N.V."/>
            <person name="Hinsu A.T."/>
            <person name="Kumar R."/>
            <person name="Pandey M."/>
            <person name="Agarwal S."/>
            <person name="Srivastava S."/>
            <person name="Singh M."/>
            <person name="Iquebal M.A."/>
            <person name="Jaiswal S."/>
            <person name="Angadi U.B."/>
            <person name="Kumar N."/>
            <person name="Raza M."/>
            <person name="Shah T.M."/>
            <person name="Rai A."/>
            <person name="Jena J.K."/>
        </authorList>
    </citation>
    <scope>NUCLEOTIDE SEQUENCE [LARGE SCALE GENOMIC DNA]</scope>
    <source>
        <strain evidence="9">DASCIFA01</strain>
        <tissue evidence="9">Testis</tissue>
    </source>
</reference>
<dbReference type="CDD" id="cd00637">
    <property type="entry name" value="7tm_classA_rhodopsin-like"/>
    <property type="match status" value="1"/>
</dbReference>
<keyword evidence="3" id="KW-0812">Transmembrane</keyword>
<dbReference type="AlphaFoldDB" id="A0A498LTT7"/>
<keyword evidence="8" id="KW-0807">Transducer</keyword>
<evidence type="ECO:0000256" key="5">
    <source>
        <dbReference type="ARBA" id="ARBA00023040"/>
    </source>
</evidence>
<dbReference type="PROSITE" id="PS50262">
    <property type="entry name" value="G_PROTEIN_RECEP_F1_2"/>
    <property type="match status" value="1"/>
</dbReference>
<evidence type="ECO:0000256" key="8">
    <source>
        <dbReference type="ARBA" id="ARBA00023224"/>
    </source>
</evidence>
<organism evidence="9 10">
    <name type="scientific">Labeo rohita</name>
    <name type="common">Indian major carp</name>
    <name type="synonym">Cyprinus rohita</name>
    <dbReference type="NCBI Taxonomy" id="84645"/>
    <lineage>
        <taxon>Eukaryota</taxon>
        <taxon>Metazoa</taxon>
        <taxon>Chordata</taxon>
        <taxon>Craniata</taxon>
        <taxon>Vertebrata</taxon>
        <taxon>Euteleostomi</taxon>
        <taxon>Actinopterygii</taxon>
        <taxon>Neopterygii</taxon>
        <taxon>Teleostei</taxon>
        <taxon>Ostariophysi</taxon>
        <taxon>Cypriniformes</taxon>
        <taxon>Cyprinidae</taxon>
        <taxon>Labeoninae</taxon>
        <taxon>Labeonini</taxon>
        <taxon>Labeo</taxon>
    </lineage>
</organism>
<dbReference type="PANTHER" id="PTHR24229">
    <property type="entry name" value="NEUROPEPTIDES RECEPTOR"/>
    <property type="match status" value="1"/>
</dbReference>
<dbReference type="GO" id="GO:0071385">
    <property type="term" value="P:cellular response to glucocorticoid stimulus"/>
    <property type="evidence" value="ECO:0007669"/>
    <property type="project" value="TreeGrafter"/>
</dbReference>
<dbReference type="STRING" id="84645.A0A498LTT7"/>
<dbReference type="OrthoDB" id="8930837at2759"/>
<name>A0A498LTT7_LABRO</name>
<keyword evidence="7 9" id="KW-0675">Receptor</keyword>
<dbReference type="Gene3D" id="1.20.1070.10">
    <property type="entry name" value="Rhodopsin 7-helix transmembrane proteins"/>
    <property type="match status" value="1"/>
</dbReference>
<dbReference type="EMBL" id="QBIY01013103">
    <property type="protein sequence ID" value="RXN11849.1"/>
    <property type="molecule type" value="Genomic_DNA"/>
</dbReference>
<evidence type="ECO:0000256" key="3">
    <source>
        <dbReference type="ARBA" id="ARBA00022692"/>
    </source>
</evidence>
<dbReference type="Proteomes" id="UP000290572">
    <property type="component" value="Unassembled WGS sequence"/>
</dbReference>
<evidence type="ECO:0000313" key="9">
    <source>
        <dbReference type="EMBL" id="RXN11849.1"/>
    </source>
</evidence>
<evidence type="ECO:0000256" key="7">
    <source>
        <dbReference type="ARBA" id="ARBA00023170"/>
    </source>
</evidence>
<dbReference type="GO" id="GO:0071392">
    <property type="term" value="P:cellular response to estradiol stimulus"/>
    <property type="evidence" value="ECO:0007669"/>
    <property type="project" value="TreeGrafter"/>
</dbReference>
<comment type="caution">
    <text evidence="9">The sequence shown here is derived from an EMBL/GenBank/DDBJ whole genome shotgun (WGS) entry which is preliminary data.</text>
</comment>
<gene>
    <name evidence="9" type="ORF">ROHU_010373</name>
</gene>
<keyword evidence="4" id="KW-1133">Transmembrane helix</keyword>
<dbReference type="GO" id="GO:0005886">
    <property type="term" value="C:plasma membrane"/>
    <property type="evidence" value="ECO:0007669"/>
    <property type="project" value="UniProtKB-SubCell"/>
</dbReference>
<dbReference type="InterPro" id="IPR017452">
    <property type="entry name" value="GPCR_Rhodpsn_7TM"/>
</dbReference>
<accession>A0A498LTT7</accession>
<keyword evidence="5" id="KW-0297">G-protein coupled receptor</keyword>
<sequence length="309" mass="34800">MEGSYVDLLALRVIISIAGVVGNTILMISILQMTRLKSFEIFLLGLAAANLEEIVIVDVYDILLLRSSYRISIWTCKGLKFLTILGEIASILFTVLISIYRYQKLRDVHTRVNLPVFMDGLRSAVFLSVLCGAVALLFSLPTLVINLDWSHLNSSSPGCPVDFFQCSLARCPTRNRVYKYSFLLVCNLLPLLIVTLTSTMIVRILIIQQKTVRARQAQSVATTTTQQRPRKSAFQRGTLAILAAMTLFQVNWTVYLVLHLACDPQTFPLWSEVEFLITTFYTAISPYVYGMGNNLFNIKRFISSNLSFT</sequence>
<evidence type="ECO:0000313" key="10">
    <source>
        <dbReference type="Proteomes" id="UP000290572"/>
    </source>
</evidence>
<keyword evidence="6" id="KW-0472">Membrane</keyword>
<dbReference type="GO" id="GO:0043005">
    <property type="term" value="C:neuron projection"/>
    <property type="evidence" value="ECO:0007669"/>
    <property type="project" value="TreeGrafter"/>
</dbReference>
<dbReference type="Pfam" id="PF00001">
    <property type="entry name" value="7tm_1"/>
    <property type="match status" value="1"/>
</dbReference>
<dbReference type="InterPro" id="IPR000276">
    <property type="entry name" value="GPCR_Rhodpsn"/>
</dbReference>
<dbReference type="PANTHER" id="PTHR24229:SF6">
    <property type="entry name" value="SOMATOSTATIN RECEPTOR TYPE 2"/>
    <property type="match status" value="1"/>
</dbReference>
<evidence type="ECO:0000256" key="2">
    <source>
        <dbReference type="ARBA" id="ARBA00022475"/>
    </source>
</evidence>
<dbReference type="GO" id="GO:0042923">
    <property type="term" value="F:neuropeptide binding"/>
    <property type="evidence" value="ECO:0007669"/>
    <property type="project" value="TreeGrafter"/>
</dbReference>
<keyword evidence="2" id="KW-1003">Cell membrane</keyword>
<protein>
    <submittedName>
        <fullName evidence="9">Vomeronasal type 1 receptor 6</fullName>
    </submittedName>
</protein>
<evidence type="ECO:0000256" key="6">
    <source>
        <dbReference type="ARBA" id="ARBA00023136"/>
    </source>
</evidence>
<dbReference type="PRINTS" id="PR00237">
    <property type="entry name" value="GPCRRHODOPSN"/>
</dbReference>
<dbReference type="SUPFAM" id="SSF81321">
    <property type="entry name" value="Family A G protein-coupled receptor-like"/>
    <property type="match status" value="1"/>
</dbReference>
<evidence type="ECO:0000256" key="4">
    <source>
        <dbReference type="ARBA" id="ARBA00022989"/>
    </source>
</evidence>